<dbReference type="PANTHER" id="PTHR39473:SF1">
    <property type="entry name" value="DINB-LIKE DOMAIN-CONTAINING PROTEIN"/>
    <property type="match status" value="1"/>
</dbReference>
<accession>A0AAV2VL75</accession>
<dbReference type="Proteomes" id="UP000018211">
    <property type="component" value="Unassembled WGS sequence"/>
</dbReference>
<reference evidence="1 2" key="1">
    <citation type="journal article" date="2013" name="ISME J.">
        <title>Comparative genomics of pathogenic lineages of Vibrio nigripulchritudo identifies virulence-associated traits.</title>
        <authorList>
            <person name="Goudenege D."/>
            <person name="Labreuche Y."/>
            <person name="Krin E."/>
            <person name="Ansquer D."/>
            <person name="Mangenot S."/>
            <person name="Calteau A."/>
            <person name="Medigue C."/>
            <person name="Mazel D."/>
            <person name="Polz M.F."/>
            <person name="Le Roux F."/>
        </authorList>
    </citation>
    <scope>NUCLEOTIDE SEQUENCE [LARGE SCALE GENOMIC DNA]</scope>
    <source>
        <strain evidence="1 2">SOn1</strain>
    </source>
</reference>
<dbReference type="AlphaFoldDB" id="A0AAV2VL75"/>
<dbReference type="SUPFAM" id="SSF109854">
    <property type="entry name" value="DinB/YfiT-like putative metalloenzymes"/>
    <property type="match status" value="1"/>
</dbReference>
<proteinExistence type="predicted"/>
<sequence>MQIAPISLTAPVQGFSATITGTIETIEQGIALLMQIGNEDYQKAAPPLVTSSMGEHCRHVLDIFHALSDFENGVDYNQRRRGHDVEKTRELAIVEFQSIKQWLSQLTPDEIKQTVTVKTEVALSETLSAEVSAQLEREIAFAAAHATHHYALMKVLAIQLGYHTDKELGFAPATSSYLREKS</sequence>
<name>A0AAV2VL75_9VIBR</name>
<dbReference type="PANTHER" id="PTHR39473">
    <property type="match status" value="1"/>
</dbReference>
<evidence type="ECO:0000313" key="1">
    <source>
        <dbReference type="EMBL" id="CCO45390.1"/>
    </source>
</evidence>
<dbReference type="RefSeq" id="WP_022610892.1">
    <property type="nucleotide sequence ID" value="NZ_LK391965.1"/>
</dbReference>
<evidence type="ECO:0008006" key="3">
    <source>
        <dbReference type="Google" id="ProtNLM"/>
    </source>
</evidence>
<gene>
    <name evidence="1" type="ORF">VIBNISOn1_1470028</name>
</gene>
<protein>
    <recommendedName>
        <fullName evidence="3">DinB family protein</fullName>
    </recommendedName>
</protein>
<comment type="caution">
    <text evidence="1">The sequence shown here is derived from an EMBL/GenBank/DDBJ whole genome shotgun (WGS) entry which is preliminary data.</text>
</comment>
<dbReference type="InterPro" id="IPR034660">
    <property type="entry name" value="DinB/YfiT-like"/>
</dbReference>
<evidence type="ECO:0000313" key="2">
    <source>
        <dbReference type="Proteomes" id="UP000018211"/>
    </source>
</evidence>
<dbReference type="EMBL" id="CAOF01000054">
    <property type="protein sequence ID" value="CCO45390.1"/>
    <property type="molecule type" value="Genomic_DNA"/>
</dbReference>
<organism evidence="1 2">
    <name type="scientific">Vibrio nigripulchritudo SOn1</name>
    <dbReference type="NCBI Taxonomy" id="1238450"/>
    <lineage>
        <taxon>Bacteria</taxon>
        <taxon>Pseudomonadati</taxon>
        <taxon>Pseudomonadota</taxon>
        <taxon>Gammaproteobacteria</taxon>
        <taxon>Vibrionales</taxon>
        <taxon>Vibrionaceae</taxon>
        <taxon>Vibrio</taxon>
    </lineage>
</organism>